<protein>
    <submittedName>
        <fullName evidence="1">Uncharacterized protein</fullName>
    </submittedName>
</protein>
<feature type="non-terminal residue" evidence="1">
    <location>
        <position position="146"/>
    </location>
</feature>
<proteinExistence type="predicted"/>
<gene>
    <name evidence="1" type="primary">CR392001.1</name>
</gene>
<reference evidence="1" key="2">
    <citation type="submission" date="2016-06" db="EMBL/GenBank/DDBJ databases">
        <title>The genome of a short-lived fish provides insights into sex chromosome evolution and the genetic control of aging.</title>
        <authorList>
            <person name="Reichwald K."/>
            <person name="Felder M."/>
            <person name="Petzold A."/>
            <person name="Koch P."/>
            <person name="Groth M."/>
            <person name="Platzer M."/>
        </authorList>
    </citation>
    <scope>NUCLEOTIDE SEQUENCE</scope>
    <source>
        <tissue evidence="1">Brain</tissue>
    </source>
</reference>
<dbReference type="EMBL" id="HAEC01013064">
    <property type="protein sequence ID" value="SBQ81281.1"/>
    <property type="molecule type" value="Transcribed_RNA"/>
</dbReference>
<sequence>LIRSVFQLRLGSEEVDGVESWSHPCHVTLSEWTPCWQATNVNKINGIGLDFTPSGFTSHFKRLNISNPYRAPGILFQTPEAVGVDLLPDLRYPDIYNFLANFPSSYSGASLRAYKSLEGYKWTQSGFVVGIQIWSLPAKDSAVVSR</sequence>
<dbReference type="AlphaFoldDB" id="A0A1A8HAU0"/>
<organism evidence="1">
    <name type="scientific">Nothobranchius korthausae</name>
    <dbReference type="NCBI Taxonomy" id="1143690"/>
    <lineage>
        <taxon>Eukaryota</taxon>
        <taxon>Metazoa</taxon>
        <taxon>Chordata</taxon>
        <taxon>Craniata</taxon>
        <taxon>Vertebrata</taxon>
        <taxon>Euteleostomi</taxon>
        <taxon>Actinopterygii</taxon>
        <taxon>Neopterygii</taxon>
        <taxon>Teleostei</taxon>
        <taxon>Neoteleostei</taxon>
        <taxon>Acanthomorphata</taxon>
        <taxon>Ovalentaria</taxon>
        <taxon>Atherinomorphae</taxon>
        <taxon>Cyprinodontiformes</taxon>
        <taxon>Nothobranchiidae</taxon>
        <taxon>Nothobranchius</taxon>
    </lineage>
</organism>
<feature type="non-terminal residue" evidence="1">
    <location>
        <position position="1"/>
    </location>
</feature>
<reference evidence="1" key="1">
    <citation type="submission" date="2016-05" db="EMBL/GenBank/DDBJ databases">
        <authorList>
            <person name="Lavstsen T."/>
            <person name="Jespersen J.S."/>
        </authorList>
    </citation>
    <scope>NUCLEOTIDE SEQUENCE</scope>
    <source>
        <tissue evidence="1">Brain</tissue>
    </source>
</reference>
<name>A0A1A8HAU0_9TELE</name>
<evidence type="ECO:0000313" key="1">
    <source>
        <dbReference type="EMBL" id="SBQ81281.1"/>
    </source>
</evidence>
<accession>A0A1A8HAU0</accession>